<dbReference type="OrthoDB" id="66510at2759"/>
<protein>
    <recommendedName>
        <fullName evidence="3">Regulator of V-ATPase in vacuolar membrane protein 2</fullName>
    </recommendedName>
</protein>
<dbReference type="eggNOG" id="ENOG502RBKJ">
    <property type="taxonomic scope" value="Eukaryota"/>
</dbReference>
<dbReference type="AlphaFoldDB" id="A3LRI1"/>
<gene>
    <name evidence="1" type="ORF">PICST_44285</name>
</gene>
<dbReference type="RefSeq" id="XP_001383769.2">
    <property type="nucleotide sequence ID" value="XM_001383732.1"/>
</dbReference>
<dbReference type="FunCoup" id="A3LRI1">
    <property type="interactions" value="77"/>
</dbReference>
<evidence type="ECO:0000313" key="2">
    <source>
        <dbReference type="Proteomes" id="UP000002258"/>
    </source>
</evidence>
<dbReference type="HOGENOM" id="CLU_045567_0_0_1"/>
<evidence type="ECO:0000313" key="1">
    <source>
        <dbReference type="EMBL" id="ABN65740.2"/>
    </source>
</evidence>
<dbReference type="GeneID" id="4838153"/>
<keyword evidence="2" id="KW-1185">Reference proteome</keyword>
<dbReference type="EMBL" id="CP000497">
    <property type="protein sequence ID" value="ABN65740.2"/>
    <property type="molecule type" value="Genomic_DNA"/>
</dbReference>
<dbReference type="KEGG" id="pic:PICST_44285"/>
<dbReference type="OMA" id="ITRCITY"/>
<organism evidence="1 2">
    <name type="scientific">Scheffersomyces stipitis (strain ATCC 58785 / CBS 6054 / NBRC 10063 / NRRL Y-11545)</name>
    <name type="common">Yeast</name>
    <name type="synonym">Pichia stipitis</name>
    <dbReference type="NCBI Taxonomy" id="322104"/>
    <lineage>
        <taxon>Eukaryota</taxon>
        <taxon>Fungi</taxon>
        <taxon>Dikarya</taxon>
        <taxon>Ascomycota</taxon>
        <taxon>Saccharomycotina</taxon>
        <taxon>Pichiomycetes</taxon>
        <taxon>Debaryomycetaceae</taxon>
        <taxon>Scheffersomyces</taxon>
    </lineage>
</organism>
<dbReference type="Proteomes" id="UP000002258">
    <property type="component" value="Chromosome 3"/>
</dbReference>
<dbReference type="InterPro" id="IPR028241">
    <property type="entry name" value="RAVE2/Rogdi"/>
</dbReference>
<dbReference type="STRING" id="322104.A3LRI1"/>
<reference evidence="1 2" key="1">
    <citation type="journal article" date="2007" name="Nat. Biotechnol.">
        <title>Genome sequence of the lignocellulose-bioconverting and xylose-fermenting yeast Pichia stipitis.</title>
        <authorList>
            <person name="Jeffries T.W."/>
            <person name="Grigoriev I.V."/>
            <person name="Grimwood J."/>
            <person name="Laplaza J.M."/>
            <person name="Aerts A."/>
            <person name="Salamov A."/>
            <person name="Schmutz J."/>
            <person name="Lindquist E."/>
            <person name="Dehal P."/>
            <person name="Shapiro H."/>
            <person name="Jin Y.S."/>
            <person name="Passoth V."/>
            <person name="Richardson P.M."/>
        </authorList>
    </citation>
    <scope>NUCLEOTIDE SEQUENCE [LARGE SCALE GENOMIC DNA]</scope>
    <source>
        <strain evidence="2">ATCC 58785 / CBS 6054 / NBRC 10063 / NRRL Y-11545</strain>
    </source>
</reference>
<proteinExistence type="predicted"/>
<dbReference type="PANTHER" id="PTHR13618:SF1">
    <property type="entry name" value="PROTEIN ROGDI HOMOLOG"/>
    <property type="match status" value="1"/>
</dbReference>
<name>A3LRI1_PICST</name>
<sequence>MADFSSLVSEIQVSQADSELHWLTAFIITPEFPQIIEALQICSNLLLYNSPQHPDNTRGERGPPVKLPVSSTKSEALKGIIVRDGAYITQLTVTLRESHFNRHITRLHLKKPILLEQIITAKRAVDTSINIIEELTKLTDCSHADHRKLIDSFNELLLNIQIAKSALQLPTDPHLVFPIHVSPPDAFEPELVPSISVDVYISQAEVCIDLKNLHKVTEKPWGEIEPTTGRSYIDKIRDEMKLPSSRSATISTPSSTDHSVPLNAADIEERLHELAGHKDSAPESSQSTAGIFSNVISHLSLRPKLDPVDYITKCVTYNGMVVMINKKIEVSSPDPVLVSAFTKLDSVEYLVSSFISNLDSLIDVL</sequence>
<dbReference type="PANTHER" id="PTHR13618">
    <property type="entry name" value="LEUCINE ZIPPER CONTAINING TRANSCRIPTION FACTOR LZF1"/>
    <property type="match status" value="1"/>
</dbReference>
<dbReference type="GO" id="GO:0043291">
    <property type="term" value="C:RAVE complex"/>
    <property type="evidence" value="ECO:0007669"/>
    <property type="project" value="TreeGrafter"/>
</dbReference>
<dbReference type="InParanoid" id="A3LRI1"/>
<accession>A3LRI1</accession>
<evidence type="ECO:0008006" key="3">
    <source>
        <dbReference type="Google" id="ProtNLM"/>
    </source>
</evidence>
<dbReference type="Pfam" id="PF10259">
    <property type="entry name" value="Rogdi_lz"/>
    <property type="match status" value="1"/>
</dbReference>